<organism evidence="2 3">
    <name type="scientific">Puniceicoccus vermicola</name>
    <dbReference type="NCBI Taxonomy" id="388746"/>
    <lineage>
        <taxon>Bacteria</taxon>
        <taxon>Pseudomonadati</taxon>
        <taxon>Verrucomicrobiota</taxon>
        <taxon>Opitutia</taxon>
        <taxon>Puniceicoccales</taxon>
        <taxon>Puniceicoccaceae</taxon>
        <taxon>Puniceicoccus</taxon>
    </lineage>
</organism>
<evidence type="ECO:0000313" key="3">
    <source>
        <dbReference type="Proteomes" id="UP000525652"/>
    </source>
</evidence>
<keyword evidence="3" id="KW-1185">Reference proteome</keyword>
<evidence type="ECO:0000313" key="2">
    <source>
        <dbReference type="EMBL" id="MBC2603701.1"/>
    </source>
</evidence>
<sequence>MRDDLTLFLILWAIYAAENWVLTSNRSLLVSLTSRRPPNRPGSGIGNARWRLSPLLPLPLYHLVSVASQSPLALAPRGISSRLVQNWATRPLGSTGGQSIRYENAAPTDSEGSTLRIRGKSFARCDTETEAKALHQWIDELRDQSAETRSEKIRQYYQDRFPDTSVIEERIERLRVKTNLHRVLSSVLAVYSLLLFPLAYYLYPSPQVLLSFLLSSIFGGWILTGFYFRTHRSLYPEEKGKRFQGVLKQVFCFPVAMGASKDFSLYAFADIDPLALSHATLPEEEFLQIARTIWLDLEYPLIDEPDPIVAESREILKEVSAEYLTRLGLRPTELSKALEALDSATTCYCPRCHSEFNQPRETCSECPGVAVISTQ</sequence>
<keyword evidence="1" id="KW-1133">Transmembrane helix</keyword>
<name>A0A7X1B147_9BACT</name>
<evidence type="ECO:0000256" key="1">
    <source>
        <dbReference type="SAM" id="Phobius"/>
    </source>
</evidence>
<keyword evidence="1" id="KW-0472">Membrane</keyword>
<dbReference type="EMBL" id="JACHVA010000130">
    <property type="protein sequence ID" value="MBC2603701.1"/>
    <property type="molecule type" value="Genomic_DNA"/>
</dbReference>
<reference evidence="2 3" key="1">
    <citation type="submission" date="2020-07" db="EMBL/GenBank/DDBJ databases">
        <authorList>
            <person name="Feng X."/>
        </authorList>
    </citation>
    <scope>NUCLEOTIDE SEQUENCE [LARGE SCALE GENOMIC DNA]</scope>
    <source>
        <strain evidence="2 3">JCM14086</strain>
    </source>
</reference>
<feature type="transmembrane region" description="Helical" evidence="1">
    <location>
        <begin position="209"/>
        <end position="228"/>
    </location>
</feature>
<accession>A0A7X1B147</accession>
<keyword evidence="1" id="KW-0812">Transmembrane</keyword>
<proteinExistence type="predicted"/>
<dbReference type="AlphaFoldDB" id="A0A7X1B147"/>
<feature type="transmembrane region" description="Helical" evidence="1">
    <location>
        <begin position="183"/>
        <end position="203"/>
    </location>
</feature>
<dbReference type="Proteomes" id="UP000525652">
    <property type="component" value="Unassembled WGS sequence"/>
</dbReference>
<gene>
    <name evidence="2" type="ORF">H5P30_18120</name>
</gene>
<comment type="caution">
    <text evidence="2">The sequence shown here is derived from an EMBL/GenBank/DDBJ whole genome shotgun (WGS) entry which is preliminary data.</text>
</comment>
<dbReference type="RefSeq" id="WP_185694326.1">
    <property type="nucleotide sequence ID" value="NZ_JACHVA010000130.1"/>
</dbReference>
<protein>
    <submittedName>
        <fullName evidence="2">Uncharacterized protein</fullName>
    </submittedName>
</protein>